<dbReference type="RefSeq" id="WP_014136874.1">
    <property type="nucleotide sequence ID" value="NC_016109.1"/>
</dbReference>
<dbReference type="AlphaFoldDB" id="E4NED7"/>
<dbReference type="KEGG" id="ksk:KSE_37700"/>
<keyword evidence="1" id="KW-0472">Membrane</keyword>
<keyword evidence="1" id="KW-0812">Transmembrane</keyword>
<keyword evidence="3" id="KW-1185">Reference proteome</keyword>
<gene>
    <name evidence="2" type="ordered locus">KSE_37700</name>
</gene>
<dbReference type="PATRIC" id="fig|452652.3.peg.3767"/>
<proteinExistence type="predicted"/>
<evidence type="ECO:0000313" key="2">
    <source>
        <dbReference type="EMBL" id="BAJ29568.1"/>
    </source>
</evidence>
<name>E4NED7_KITSK</name>
<organism evidence="2 3">
    <name type="scientific">Kitasatospora setae (strain ATCC 33774 / DSM 43861 / JCM 3304 / KCC A-0304 / NBRC 14216 / KM-6054)</name>
    <name type="common">Streptomyces setae</name>
    <dbReference type="NCBI Taxonomy" id="452652"/>
    <lineage>
        <taxon>Bacteria</taxon>
        <taxon>Bacillati</taxon>
        <taxon>Actinomycetota</taxon>
        <taxon>Actinomycetes</taxon>
        <taxon>Kitasatosporales</taxon>
        <taxon>Streptomycetaceae</taxon>
        <taxon>Kitasatospora</taxon>
    </lineage>
</organism>
<dbReference type="eggNOG" id="COG0842">
    <property type="taxonomic scope" value="Bacteria"/>
</dbReference>
<evidence type="ECO:0008006" key="4">
    <source>
        <dbReference type="Google" id="ProtNLM"/>
    </source>
</evidence>
<feature type="transmembrane region" description="Helical" evidence="1">
    <location>
        <begin position="297"/>
        <end position="319"/>
    </location>
</feature>
<dbReference type="HOGENOM" id="CLU_045983_0_1_11"/>
<feature type="transmembrane region" description="Helical" evidence="1">
    <location>
        <begin position="151"/>
        <end position="176"/>
    </location>
</feature>
<dbReference type="EMBL" id="AP010968">
    <property type="protein sequence ID" value="BAJ29568.1"/>
    <property type="molecule type" value="Genomic_DNA"/>
</dbReference>
<evidence type="ECO:0000256" key="1">
    <source>
        <dbReference type="SAM" id="Phobius"/>
    </source>
</evidence>
<dbReference type="STRING" id="452652.KSE_37700"/>
<sequence length="346" mass="35688">MSSPSAASAPALRHVLTHLVTPLLMCLGMGIAYLSAFHAPAPHHLPVAVVGEGPQARALAQGLQEKAGDKLEVTTAADADAARTRLLDRGLAAAYLPDADAPTLLVATANSETSASAAEKVFTQVATQQGRPLAVQELTPMAAGDPTGQGLFFLLVALSIGSYGSVAVLGAAGGALAMRVRALLGLGVALVVSLFGAALAGPVFHLVDHGLFGVWAMSWLYAAGIVAIGTALHTFLGRWTTLTMMALFVMLNFTSSGGIFQPELQNGFYGALHSFWNGAGFLEAARDHVYFGGRAGLGGHLATLFGWLAAGAALLVLAGRAERRRTLARTPGQPAEEEEMEEAVGV</sequence>
<feature type="transmembrane region" description="Helical" evidence="1">
    <location>
        <begin position="210"/>
        <end position="232"/>
    </location>
</feature>
<feature type="transmembrane region" description="Helical" evidence="1">
    <location>
        <begin position="12"/>
        <end position="36"/>
    </location>
</feature>
<feature type="transmembrane region" description="Helical" evidence="1">
    <location>
        <begin position="183"/>
        <end position="204"/>
    </location>
</feature>
<evidence type="ECO:0000313" key="3">
    <source>
        <dbReference type="Proteomes" id="UP000007076"/>
    </source>
</evidence>
<keyword evidence="1" id="KW-1133">Transmembrane helix</keyword>
<dbReference type="Proteomes" id="UP000007076">
    <property type="component" value="Chromosome"/>
</dbReference>
<accession>E4NED7</accession>
<protein>
    <recommendedName>
        <fullName evidence="4">DUF3533 domain-containing protein</fullName>
    </recommendedName>
</protein>
<reference evidence="2 3" key="1">
    <citation type="journal article" date="2010" name="DNA Res.">
        <title>Genome sequence of Kitasatospora setae NBRC 14216T: an evolutionary snapshot of the family Streptomycetaceae.</title>
        <authorList>
            <person name="Ichikawa N."/>
            <person name="Oguchi A."/>
            <person name="Ikeda H."/>
            <person name="Ishikawa J."/>
            <person name="Kitani S."/>
            <person name="Watanabe Y."/>
            <person name="Nakamura S."/>
            <person name="Katano Y."/>
            <person name="Kishi E."/>
            <person name="Sasagawa M."/>
            <person name="Ankai A."/>
            <person name="Fukui S."/>
            <person name="Hashimoto Y."/>
            <person name="Kamata S."/>
            <person name="Otoguro M."/>
            <person name="Tanikawa S."/>
            <person name="Nihira T."/>
            <person name="Horinouchi S."/>
            <person name="Ohnishi Y."/>
            <person name="Hayakawa M."/>
            <person name="Kuzuyama T."/>
            <person name="Arisawa A."/>
            <person name="Nomoto F."/>
            <person name="Miura H."/>
            <person name="Takahashi Y."/>
            <person name="Fujita N."/>
        </authorList>
    </citation>
    <scope>NUCLEOTIDE SEQUENCE [LARGE SCALE GENOMIC DNA]</scope>
    <source>
        <strain evidence="3">ATCC 33774 / DSM 43861 / JCM 3304 / KCC A-0304 / NBRC 14216 / KM-6054</strain>
    </source>
</reference>